<evidence type="ECO:0000313" key="1">
    <source>
        <dbReference type="EMBL" id="QCE14841.1"/>
    </source>
</evidence>
<protein>
    <submittedName>
        <fullName evidence="1">Uncharacterized protein</fullName>
    </submittedName>
</protein>
<name>A0A4D6NPH1_VIGUN</name>
<accession>A0A4D6NPH1</accession>
<dbReference type="Proteomes" id="UP000501690">
    <property type="component" value="Linkage Group LG11"/>
</dbReference>
<dbReference type="AlphaFoldDB" id="A0A4D6NPH1"/>
<organism evidence="1 2">
    <name type="scientific">Vigna unguiculata</name>
    <name type="common">Cowpea</name>
    <dbReference type="NCBI Taxonomy" id="3917"/>
    <lineage>
        <taxon>Eukaryota</taxon>
        <taxon>Viridiplantae</taxon>
        <taxon>Streptophyta</taxon>
        <taxon>Embryophyta</taxon>
        <taxon>Tracheophyta</taxon>
        <taxon>Spermatophyta</taxon>
        <taxon>Magnoliopsida</taxon>
        <taxon>eudicotyledons</taxon>
        <taxon>Gunneridae</taxon>
        <taxon>Pentapetalae</taxon>
        <taxon>rosids</taxon>
        <taxon>fabids</taxon>
        <taxon>Fabales</taxon>
        <taxon>Fabaceae</taxon>
        <taxon>Papilionoideae</taxon>
        <taxon>50 kb inversion clade</taxon>
        <taxon>NPAAA clade</taxon>
        <taxon>indigoferoid/millettioid clade</taxon>
        <taxon>Phaseoleae</taxon>
        <taxon>Vigna</taxon>
    </lineage>
</organism>
<dbReference type="EMBL" id="CP039355">
    <property type="protein sequence ID" value="QCE14841.1"/>
    <property type="molecule type" value="Genomic_DNA"/>
</dbReference>
<gene>
    <name evidence="1" type="ORF">DEO72_LG11g1847</name>
</gene>
<reference evidence="1 2" key="1">
    <citation type="submission" date="2019-04" db="EMBL/GenBank/DDBJ databases">
        <title>An improved genome assembly and genetic linkage map for asparagus bean, Vigna unguiculata ssp. sesquipedialis.</title>
        <authorList>
            <person name="Xia Q."/>
            <person name="Zhang R."/>
            <person name="Dong Y."/>
        </authorList>
    </citation>
    <scope>NUCLEOTIDE SEQUENCE [LARGE SCALE GENOMIC DNA]</scope>
    <source>
        <tissue evidence="1">Leaf</tissue>
    </source>
</reference>
<keyword evidence="2" id="KW-1185">Reference proteome</keyword>
<proteinExistence type="predicted"/>
<sequence>MQFHVFLGSARRRKRFSHFLGLLMKRLARLVGPPGGTGQFDSFWVFWNSGLNLIGQKLVGNLWEFTKMEKWWGFGCGKNLEKCPDDKHRLAARGLAAKHLRSGSAVAGLMMESCMNYEEKPVRAVLSWRLAVGRELPGGSGITAGSRGLVRLAAGAVPPGGRCCERNLKALCAWRYATLARQSGSCQRLAVRVTCQAIYAAVALNFGCEFCDLQDV</sequence>
<evidence type="ECO:0000313" key="2">
    <source>
        <dbReference type="Proteomes" id="UP000501690"/>
    </source>
</evidence>